<dbReference type="GO" id="GO:0005886">
    <property type="term" value="C:plasma membrane"/>
    <property type="evidence" value="ECO:0007669"/>
    <property type="project" value="UniProtKB-SubCell"/>
</dbReference>
<feature type="transmembrane region" description="Helical" evidence="9">
    <location>
        <begin position="403"/>
        <end position="425"/>
    </location>
</feature>
<feature type="transmembrane region" description="Helical" evidence="9">
    <location>
        <begin position="113"/>
        <end position="139"/>
    </location>
</feature>
<evidence type="ECO:0000256" key="1">
    <source>
        <dbReference type="ARBA" id="ARBA00004651"/>
    </source>
</evidence>
<dbReference type="PROSITE" id="PS50850">
    <property type="entry name" value="MFS"/>
    <property type="match status" value="1"/>
</dbReference>
<feature type="transmembrane region" description="Helical" evidence="9">
    <location>
        <begin position="54"/>
        <end position="75"/>
    </location>
</feature>
<dbReference type="Gene3D" id="1.20.1250.20">
    <property type="entry name" value="MFS general substrate transporter like domains"/>
    <property type="match status" value="1"/>
</dbReference>
<dbReference type="InterPro" id="IPR011701">
    <property type="entry name" value="MFS"/>
</dbReference>
<evidence type="ECO:0000313" key="11">
    <source>
        <dbReference type="EMBL" id="EAJ1076550.1"/>
    </source>
</evidence>
<protein>
    <submittedName>
        <fullName evidence="12">MFS transporter</fullName>
    </submittedName>
</protein>
<dbReference type="Proteomes" id="UP000557830">
    <property type="component" value="Unassembled WGS sequence"/>
</dbReference>
<name>A0A3Z9E4G7_CAMCO</name>
<evidence type="ECO:0000256" key="5">
    <source>
        <dbReference type="ARBA" id="ARBA00022692"/>
    </source>
</evidence>
<comment type="subcellular location">
    <subcellularLocation>
        <location evidence="1">Cell membrane</location>
        <topology evidence="1">Multi-pass membrane protein</topology>
    </subcellularLocation>
</comment>
<feature type="transmembrane region" description="Helical" evidence="9">
    <location>
        <begin position="308"/>
        <end position="327"/>
    </location>
</feature>
<dbReference type="EMBL" id="AABUYW010000004">
    <property type="protein sequence ID" value="EAJ1076550.1"/>
    <property type="molecule type" value="Genomic_DNA"/>
</dbReference>
<evidence type="ECO:0000313" key="14">
    <source>
        <dbReference type="Proteomes" id="UP000557830"/>
    </source>
</evidence>
<evidence type="ECO:0000256" key="6">
    <source>
        <dbReference type="ARBA" id="ARBA00022847"/>
    </source>
</evidence>
<evidence type="ECO:0000256" key="7">
    <source>
        <dbReference type="ARBA" id="ARBA00022989"/>
    </source>
</evidence>
<feature type="domain" description="Major facilitator superfamily (MFS) profile" evidence="10">
    <location>
        <begin position="13"/>
        <end position="430"/>
    </location>
</feature>
<dbReference type="AlphaFoldDB" id="A0A3Z9E4G7"/>
<keyword evidence="5 9" id="KW-0812">Transmembrane</keyword>
<feature type="transmembrane region" description="Helical" evidence="9">
    <location>
        <begin position="12"/>
        <end position="34"/>
    </location>
</feature>
<feature type="transmembrane region" description="Helical" evidence="9">
    <location>
        <begin position="283"/>
        <end position="301"/>
    </location>
</feature>
<feature type="transmembrane region" description="Helical" evidence="9">
    <location>
        <begin position="151"/>
        <end position="174"/>
    </location>
</feature>
<proteinExistence type="inferred from homology"/>
<evidence type="ECO:0000313" key="12">
    <source>
        <dbReference type="EMBL" id="EAK1509669.1"/>
    </source>
</evidence>
<evidence type="ECO:0000259" key="10">
    <source>
        <dbReference type="PROSITE" id="PS50850"/>
    </source>
</evidence>
<dbReference type="PANTHER" id="PTHR43528:SF7">
    <property type="entry name" value="MFS TRANSPORTER"/>
    <property type="match status" value="1"/>
</dbReference>
<evidence type="ECO:0000256" key="9">
    <source>
        <dbReference type="SAM" id="Phobius"/>
    </source>
</evidence>
<dbReference type="InterPro" id="IPR051084">
    <property type="entry name" value="H+-coupled_symporters"/>
</dbReference>
<comment type="caution">
    <text evidence="12">The sequence shown here is derived from an EMBL/GenBank/DDBJ whole genome shotgun (WGS) entry which is preliminary data.</text>
</comment>
<sequence>MKKSKLGTKEFKILGLSSLGGTLEFYDFIIFVFFAEYIAKVFFPKDMSEFWTLLNTYGAFAAGYLARPLGGIVMAHFGDKFGRKNMFMLSILLMVLPTFTLAFIPGYETLGFLAPFLLILIRIFQGIAIGGELPGAWVFVREHCKEDQKAFSLSCLNSAMALGILLGSMVFLLINAFFSTEEIAAYAWRIAFFVGGIFGIISIYLRRFLQETPIFKQMQKERSLSAFPLKDLFKEKNIFKNMLASIFITWVLTGCVVVLILLMPKFMPSILGLSAIEGSYLQVLGILGITLGGVFMGYLVDKLGLFKICIFFSLVFAFFSCLYFYALYDLKNLVLTCILYTSVCFLGGINVFAPILMSEVFRAKIRFSGISFSYNIAYAIAGGVTPQLIFWLNTLATRGENPFLYGMSIYMIFLALLAICAVFLVKDKINFDNRS</sequence>
<dbReference type="RefSeq" id="WP_002783442.1">
    <property type="nucleotide sequence ID" value="NZ_AANHVQ020000001.1"/>
</dbReference>
<feature type="transmembrane region" description="Helical" evidence="9">
    <location>
        <begin position="186"/>
        <end position="205"/>
    </location>
</feature>
<evidence type="ECO:0000256" key="3">
    <source>
        <dbReference type="ARBA" id="ARBA00022448"/>
    </source>
</evidence>
<reference evidence="12 13" key="1">
    <citation type="submission" date="2018-05" db="EMBL/GenBank/DDBJ databases">
        <authorList>
            <consortium name="GenomeTrakr network: Whole genome sequencing for foodborne pathogen traceback"/>
        </authorList>
    </citation>
    <scope>NUCLEOTIDE SEQUENCE [LARGE SCALE GENOMIC DNA]</scope>
    <source>
        <strain evidence="12 13">NC_C6016</strain>
    </source>
</reference>
<dbReference type="EMBL" id="AACDUL010000008">
    <property type="protein sequence ID" value="EAK1509669.1"/>
    <property type="molecule type" value="Genomic_DNA"/>
</dbReference>
<evidence type="ECO:0000256" key="4">
    <source>
        <dbReference type="ARBA" id="ARBA00022475"/>
    </source>
</evidence>
<reference evidence="11 14" key="2">
    <citation type="submission" date="2018-05" db="EMBL/GenBank/DDBJ databases">
        <authorList>
            <consortium name="NARMS: The National Antimicrobial Resistance Monitoring System"/>
        </authorList>
    </citation>
    <scope>NUCLEOTIDE SEQUENCE [LARGE SCALE GENOMIC DNA]</scope>
    <source>
        <strain evidence="11 14">FSIS1609200</strain>
    </source>
</reference>
<dbReference type="InterPro" id="IPR020846">
    <property type="entry name" value="MFS_dom"/>
</dbReference>
<feature type="transmembrane region" description="Helical" evidence="9">
    <location>
        <begin position="242"/>
        <end position="263"/>
    </location>
</feature>
<evidence type="ECO:0000256" key="2">
    <source>
        <dbReference type="ARBA" id="ARBA00008240"/>
    </source>
</evidence>
<gene>
    <name evidence="11" type="ORF">BU953_02760</name>
    <name evidence="12" type="ORF">CJD00_05240</name>
</gene>
<dbReference type="Proteomes" id="UP000361993">
    <property type="component" value="Unassembled WGS sequence"/>
</dbReference>
<evidence type="ECO:0000256" key="8">
    <source>
        <dbReference type="ARBA" id="ARBA00023136"/>
    </source>
</evidence>
<evidence type="ECO:0000313" key="13">
    <source>
        <dbReference type="Proteomes" id="UP000361993"/>
    </source>
</evidence>
<accession>A0A3Z9E4G7</accession>
<dbReference type="PROSITE" id="PS00217">
    <property type="entry name" value="SUGAR_TRANSPORT_2"/>
    <property type="match status" value="1"/>
</dbReference>
<dbReference type="Pfam" id="PF07690">
    <property type="entry name" value="MFS_1"/>
    <property type="match status" value="1"/>
</dbReference>
<feature type="transmembrane region" description="Helical" evidence="9">
    <location>
        <begin position="333"/>
        <end position="357"/>
    </location>
</feature>
<keyword evidence="6" id="KW-0769">Symport</keyword>
<dbReference type="InterPro" id="IPR036259">
    <property type="entry name" value="MFS_trans_sf"/>
</dbReference>
<organism evidence="12 13">
    <name type="scientific">Campylobacter coli</name>
    <dbReference type="NCBI Taxonomy" id="195"/>
    <lineage>
        <taxon>Bacteria</taxon>
        <taxon>Pseudomonadati</taxon>
        <taxon>Campylobacterota</taxon>
        <taxon>Epsilonproteobacteria</taxon>
        <taxon>Campylobacterales</taxon>
        <taxon>Campylobacteraceae</taxon>
        <taxon>Campylobacter</taxon>
    </lineage>
</organism>
<dbReference type="GO" id="GO:0015293">
    <property type="term" value="F:symporter activity"/>
    <property type="evidence" value="ECO:0007669"/>
    <property type="project" value="UniProtKB-KW"/>
</dbReference>
<feature type="transmembrane region" description="Helical" evidence="9">
    <location>
        <begin position="87"/>
        <end position="107"/>
    </location>
</feature>
<comment type="similarity">
    <text evidence="2">Belongs to the major facilitator superfamily. Metabolite:H+ Symporter (MHS) family (TC 2.A.1.6) family.</text>
</comment>
<dbReference type="PANTHER" id="PTHR43528">
    <property type="entry name" value="ALPHA-KETOGLUTARATE PERMEASE"/>
    <property type="match status" value="1"/>
</dbReference>
<keyword evidence="3" id="KW-0813">Transport</keyword>
<dbReference type="InterPro" id="IPR005829">
    <property type="entry name" value="Sugar_transporter_CS"/>
</dbReference>
<feature type="transmembrane region" description="Helical" evidence="9">
    <location>
        <begin position="369"/>
        <end position="391"/>
    </location>
</feature>
<keyword evidence="8 9" id="KW-0472">Membrane</keyword>
<keyword evidence="4" id="KW-1003">Cell membrane</keyword>
<keyword evidence="7 9" id="KW-1133">Transmembrane helix</keyword>
<dbReference type="SUPFAM" id="SSF103473">
    <property type="entry name" value="MFS general substrate transporter"/>
    <property type="match status" value="1"/>
</dbReference>